<geneLocation type="plasmid" evidence="1 2">
    <name>pBpOF4-01</name>
</geneLocation>
<organism evidence="1 2">
    <name type="scientific">Alkalihalophilus pseudofirmus (strain ATCC BAA-2126 / JCM 17055 / OF4)</name>
    <name type="common">Bacillus pseudofirmus</name>
    <dbReference type="NCBI Taxonomy" id="398511"/>
    <lineage>
        <taxon>Bacteria</taxon>
        <taxon>Bacillati</taxon>
        <taxon>Bacillota</taxon>
        <taxon>Bacilli</taxon>
        <taxon>Bacillales</taxon>
        <taxon>Bacillaceae</taxon>
        <taxon>Alkalihalophilus</taxon>
    </lineage>
</organism>
<dbReference type="Proteomes" id="UP000001544">
    <property type="component" value="Plasmid pBpOF4-01"/>
</dbReference>
<accession>D3G1J1</accession>
<dbReference type="AlphaFoldDB" id="D3G1J1"/>
<evidence type="ECO:0000313" key="2">
    <source>
        <dbReference type="Proteomes" id="UP000001544"/>
    </source>
</evidence>
<keyword evidence="1" id="KW-0614">Plasmid</keyword>
<protein>
    <submittedName>
        <fullName evidence="1">Uncharacterized protein</fullName>
    </submittedName>
</protein>
<dbReference type="KEGG" id="bpf:BpOF4_21109"/>
<evidence type="ECO:0000313" key="1">
    <source>
        <dbReference type="EMBL" id="ADC52217.1"/>
    </source>
</evidence>
<proteinExistence type="predicted"/>
<sequence length="229" mass="26770">MKKVLFLGSRDKTDLVMYVGQVLSKLDLRVLIVDGTEKEKHVKTYNAEMDHRLTDFHGVDIVPSAGSKKNLEATLKVYKESLSTYDVVIYDLDQIAGLEGWEEFSHRIYVTDYSKLTLRQDKEIFNYYATKFDDMEFTRVVFEVDSSVDEFYIDQSLDYKPKWTALDYFIPLDDRDEANKINMHYDMIPSLKKLTRPYKSFLASFISVMNETHTKDVKISMKTVERSVS</sequence>
<gene>
    <name evidence="1" type="ordered locus">BpOF4_21109</name>
</gene>
<keyword evidence="2" id="KW-1185">Reference proteome</keyword>
<reference evidence="1 2" key="1">
    <citation type="journal article" date="2011" name="Environ. Microbiol.">
        <title>Genome of alkaliphilic Bacillus pseudofirmus OF4 reveals adaptations that support the ability to grow in an external pH range from 7.5 to 11.4.</title>
        <authorList>
            <person name="Janto B."/>
            <person name="Ahmed A."/>
            <person name="Ito M."/>
            <person name="Liu J."/>
            <person name="Hicks D.B."/>
            <person name="Pagni S."/>
            <person name="Fackelmayer O.J."/>
            <person name="Smith T.A."/>
            <person name="Earl J."/>
            <person name="Elbourne L.D."/>
            <person name="Hassan K."/>
            <person name="Paulsen I.T."/>
            <person name="Kolsto A.B."/>
            <person name="Tourasse N.J."/>
            <person name="Ehrlich G.D."/>
            <person name="Boissy R."/>
            <person name="Ivey D.M."/>
            <person name="Li G."/>
            <person name="Xue Y."/>
            <person name="Ma Y."/>
            <person name="Hu F.Z."/>
            <person name="Krulwich T.A."/>
        </authorList>
    </citation>
    <scope>NUCLEOTIDE SEQUENCE [LARGE SCALE GENOMIC DNA]</scope>
    <source>
        <strain evidence="2">ATCC BAA-2126 / JCM 17055 / OF4</strain>
    </source>
</reference>
<dbReference type="HOGENOM" id="CLU_099831_0_0_9"/>
<dbReference type="RefSeq" id="WP_012961126.1">
    <property type="nucleotide sequence ID" value="NC_013792.1"/>
</dbReference>
<name>D3G1J1_ALKPO</name>
<dbReference type="eggNOG" id="COG1192">
    <property type="taxonomic scope" value="Bacteria"/>
</dbReference>
<dbReference type="EMBL" id="CP001879">
    <property type="protein sequence ID" value="ADC52217.1"/>
    <property type="molecule type" value="Genomic_DNA"/>
</dbReference>